<dbReference type="RefSeq" id="WP_264943173.1">
    <property type="nucleotide sequence ID" value="NZ_JAPDRA010000002.1"/>
</dbReference>
<evidence type="ECO:0000313" key="4">
    <source>
        <dbReference type="Proteomes" id="UP001596977"/>
    </source>
</evidence>
<feature type="transmembrane region" description="Helical" evidence="2">
    <location>
        <begin position="150"/>
        <end position="167"/>
    </location>
</feature>
<feature type="transmembrane region" description="Helical" evidence="2">
    <location>
        <begin position="234"/>
        <end position="254"/>
    </location>
</feature>
<comment type="caution">
    <text evidence="3">The sequence shown here is derived from an EMBL/GenBank/DDBJ whole genome shotgun (WGS) entry which is preliminary data.</text>
</comment>
<feature type="transmembrane region" description="Helical" evidence="2">
    <location>
        <begin position="202"/>
        <end position="222"/>
    </location>
</feature>
<keyword evidence="2" id="KW-0812">Transmembrane</keyword>
<feature type="transmembrane region" description="Helical" evidence="2">
    <location>
        <begin position="414"/>
        <end position="439"/>
    </location>
</feature>
<feature type="transmembrane region" description="Helical" evidence="2">
    <location>
        <begin position="345"/>
        <end position="370"/>
    </location>
</feature>
<organism evidence="3 4">
    <name type="scientific">Sphingomonas canadensis</name>
    <dbReference type="NCBI Taxonomy" id="1219257"/>
    <lineage>
        <taxon>Bacteria</taxon>
        <taxon>Pseudomonadati</taxon>
        <taxon>Pseudomonadota</taxon>
        <taxon>Alphaproteobacteria</taxon>
        <taxon>Sphingomonadales</taxon>
        <taxon>Sphingomonadaceae</taxon>
        <taxon>Sphingomonas</taxon>
    </lineage>
</organism>
<accession>A0ABW3H466</accession>
<keyword evidence="4" id="KW-1185">Reference proteome</keyword>
<name>A0ABW3H466_9SPHN</name>
<evidence type="ECO:0000256" key="2">
    <source>
        <dbReference type="SAM" id="Phobius"/>
    </source>
</evidence>
<keyword evidence="2" id="KW-1133">Transmembrane helix</keyword>
<feature type="transmembrane region" description="Helical" evidence="2">
    <location>
        <begin position="179"/>
        <end position="197"/>
    </location>
</feature>
<gene>
    <name evidence="3" type="ORF">ACFQ1E_06775</name>
</gene>
<feature type="transmembrane region" description="Helical" evidence="2">
    <location>
        <begin position="484"/>
        <end position="505"/>
    </location>
</feature>
<dbReference type="InterPro" id="IPR025291">
    <property type="entry name" value="DUF4153"/>
</dbReference>
<sequence length="728" mass="78037">MNLRELIGVIGWQGGAAADAIARAAQGHPEWRDFADPAAADPEAQLPDALVSAALAQAGVPLAWQGGFLRPRDSAPRDESLVAIEAAMARTNREAMAQLQHKPEIVPQRDKDQPAQVESRSMETAQEADWEAHDDGDAEDGGLDWNWRPVALALLGLATGVGVHLILRQDFDPARTHWQLIQLVALVVTAGMIGFTVERRSWILPLVFAVATGAVAAAVTWWNGPPHLWEGSDGWRLFALFLAIAIAAPLFQAAHGEGAPSFPYPAVHDHAWTNVVLWVACWVFVGVVFLLMWLLAALFNLIELTFLRELLEKDWFIRALTGLAFGTGLGVLRDHDAVVRLLQRVVATVLAVLAPVLAIGLAVFLGALPFTGLSALWGATDHATPVLLSCVIGALILANAVIGNSDEQESRIAVLRWGSLALAVVILPLVALAALGTGLRISQYGFTPDRLWAATFVGIAALYGIAYWVSLVRGRLEWQESARPANLGLAFVVLLVSLVLATPLVSFNAISVQDQLARLESGKVAPDKFDWAALAFDFGQPGRDALEKLKASPNAAIKAKAVEAAKSDNRWGLDMARQQVENAGKVTVNARMLPAGAKLPDGLRDTLADAFDCVRDSKCTVLMVSPAEAIVLSDSCYAVPEPEPTPAPAPDKSQPKLSVAMPVIANSGCQGGTRYRFDGKAWERANWQPQPGQPATAAAGFKDGKVEVRTVPRRQLFVGGVPVGEPFE</sequence>
<dbReference type="Pfam" id="PF13687">
    <property type="entry name" value="DUF4153"/>
    <property type="match status" value="1"/>
</dbReference>
<feature type="region of interest" description="Disordered" evidence="1">
    <location>
        <begin position="101"/>
        <end position="138"/>
    </location>
</feature>
<dbReference type="Proteomes" id="UP001596977">
    <property type="component" value="Unassembled WGS sequence"/>
</dbReference>
<reference evidence="4" key="1">
    <citation type="journal article" date="2019" name="Int. J. Syst. Evol. Microbiol.">
        <title>The Global Catalogue of Microorganisms (GCM) 10K type strain sequencing project: providing services to taxonomists for standard genome sequencing and annotation.</title>
        <authorList>
            <consortium name="The Broad Institute Genomics Platform"/>
            <consortium name="The Broad Institute Genome Sequencing Center for Infectious Disease"/>
            <person name="Wu L."/>
            <person name="Ma J."/>
        </authorList>
    </citation>
    <scope>NUCLEOTIDE SEQUENCE [LARGE SCALE GENOMIC DNA]</scope>
    <source>
        <strain evidence="4">CCUG 62982</strain>
    </source>
</reference>
<evidence type="ECO:0000313" key="3">
    <source>
        <dbReference type="EMBL" id="MFD0946034.1"/>
    </source>
</evidence>
<protein>
    <submittedName>
        <fullName evidence="3">DUF4153 domain-containing protein</fullName>
    </submittedName>
</protein>
<feature type="transmembrane region" description="Helical" evidence="2">
    <location>
        <begin position="275"/>
        <end position="295"/>
    </location>
</feature>
<feature type="transmembrane region" description="Helical" evidence="2">
    <location>
        <begin position="382"/>
        <end position="402"/>
    </location>
</feature>
<feature type="transmembrane region" description="Helical" evidence="2">
    <location>
        <begin position="451"/>
        <end position="472"/>
    </location>
</feature>
<evidence type="ECO:0000256" key="1">
    <source>
        <dbReference type="SAM" id="MobiDB-lite"/>
    </source>
</evidence>
<proteinExistence type="predicted"/>
<feature type="compositionally biased region" description="Basic and acidic residues" evidence="1">
    <location>
        <begin position="101"/>
        <end position="113"/>
    </location>
</feature>
<feature type="transmembrane region" description="Helical" evidence="2">
    <location>
        <begin position="315"/>
        <end position="333"/>
    </location>
</feature>
<keyword evidence="2" id="KW-0472">Membrane</keyword>
<dbReference type="EMBL" id="JBHTJG010000002">
    <property type="protein sequence ID" value="MFD0946034.1"/>
    <property type="molecule type" value="Genomic_DNA"/>
</dbReference>